<name>A0ABV7JBG9_9GAMM</name>
<feature type="chain" id="PRO_5045180081" description="Periplasmic heavy metal sensor" evidence="2">
    <location>
        <begin position="26"/>
        <end position="179"/>
    </location>
</feature>
<evidence type="ECO:0000313" key="3">
    <source>
        <dbReference type="EMBL" id="MFC3194185.1"/>
    </source>
</evidence>
<feature type="signal peptide" evidence="2">
    <location>
        <begin position="1"/>
        <end position="25"/>
    </location>
</feature>
<evidence type="ECO:0000256" key="1">
    <source>
        <dbReference type="SAM" id="Coils"/>
    </source>
</evidence>
<dbReference type="Proteomes" id="UP001595533">
    <property type="component" value="Unassembled WGS sequence"/>
</dbReference>
<keyword evidence="4" id="KW-1185">Reference proteome</keyword>
<proteinExistence type="predicted"/>
<comment type="caution">
    <text evidence="3">The sequence shown here is derived from an EMBL/GenBank/DDBJ whole genome shotgun (WGS) entry which is preliminary data.</text>
</comment>
<accession>A0ABV7JBG9</accession>
<keyword evidence="2" id="KW-0732">Signal</keyword>
<organism evidence="3 4">
    <name type="scientific">Marinicella sediminis</name>
    <dbReference type="NCBI Taxonomy" id="1792834"/>
    <lineage>
        <taxon>Bacteria</taxon>
        <taxon>Pseudomonadati</taxon>
        <taxon>Pseudomonadota</taxon>
        <taxon>Gammaproteobacteria</taxon>
        <taxon>Lysobacterales</taxon>
        <taxon>Marinicellaceae</taxon>
        <taxon>Marinicella</taxon>
    </lineage>
</organism>
<keyword evidence="1" id="KW-0175">Coiled coil</keyword>
<evidence type="ECO:0000313" key="4">
    <source>
        <dbReference type="Proteomes" id="UP001595533"/>
    </source>
</evidence>
<dbReference type="EMBL" id="JBHRTS010000004">
    <property type="protein sequence ID" value="MFC3194185.1"/>
    <property type="molecule type" value="Genomic_DNA"/>
</dbReference>
<evidence type="ECO:0000256" key="2">
    <source>
        <dbReference type="SAM" id="SignalP"/>
    </source>
</evidence>
<evidence type="ECO:0008006" key="5">
    <source>
        <dbReference type="Google" id="ProtNLM"/>
    </source>
</evidence>
<feature type="coiled-coil region" evidence="1">
    <location>
        <begin position="69"/>
        <end position="103"/>
    </location>
</feature>
<protein>
    <recommendedName>
        <fullName evidence="5">Periplasmic heavy metal sensor</fullName>
    </recommendedName>
</protein>
<gene>
    <name evidence="3" type="ORF">ACFODZ_08020</name>
</gene>
<reference evidence="4" key="1">
    <citation type="journal article" date="2019" name="Int. J. Syst. Evol. Microbiol.">
        <title>The Global Catalogue of Microorganisms (GCM) 10K type strain sequencing project: providing services to taxonomists for standard genome sequencing and annotation.</title>
        <authorList>
            <consortium name="The Broad Institute Genomics Platform"/>
            <consortium name="The Broad Institute Genome Sequencing Center for Infectious Disease"/>
            <person name="Wu L."/>
            <person name="Ma J."/>
        </authorList>
    </citation>
    <scope>NUCLEOTIDE SEQUENCE [LARGE SCALE GENOMIC DNA]</scope>
    <source>
        <strain evidence="4">KCTC 42953</strain>
    </source>
</reference>
<dbReference type="RefSeq" id="WP_157892969.1">
    <property type="nucleotide sequence ID" value="NZ_JBHRTS010000004.1"/>
</dbReference>
<sequence length="179" mass="20832">MTTTKKSHWFIWILAFQLPMLPAESAVTEQQNDKPLTSQHKEQAEWQSYQQKLGGFLQAFDAVKIQKANKIKEQLMPAMQREVQQLNQQIQDIKKQLKLASEVEDPEQTQESQQSLHEQLKALKQKNTRMSFIYKHLKAYQFQARNIKTAGVVRKDMLLEFAELMKSGQNGKESESNKP</sequence>